<accession>A0AAD6Y4X5</accession>
<dbReference type="InterPro" id="IPR016182">
    <property type="entry name" value="Cu_amine_oxidase_N-reg"/>
</dbReference>
<name>A0AAD6Y4X5_9AGAR</name>
<evidence type="ECO:0000313" key="1">
    <source>
        <dbReference type="EMBL" id="KAJ7196791.1"/>
    </source>
</evidence>
<dbReference type="GO" id="GO:0008131">
    <property type="term" value="F:primary methylamine oxidase activity"/>
    <property type="evidence" value="ECO:0007669"/>
    <property type="project" value="InterPro"/>
</dbReference>
<gene>
    <name evidence="1" type="ORF">GGX14DRAFT_671907</name>
</gene>
<feature type="non-terminal residue" evidence="1">
    <location>
        <position position="1"/>
    </location>
</feature>
<dbReference type="AlphaFoldDB" id="A0AAD6Y4X5"/>
<proteinExistence type="predicted"/>
<reference evidence="1" key="1">
    <citation type="submission" date="2023-03" db="EMBL/GenBank/DDBJ databases">
        <title>Massive genome expansion in bonnet fungi (Mycena s.s.) driven by repeated elements and novel gene families across ecological guilds.</title>
        <authorList>
            <consortium name="Lawrence Berkeley National Laboratory"/>
            <person name="Harder C.B."/>
            <person name="Miyauchi S."/>
            <person name="Viragh M."/>
            <person name="Kuo A."/>
            <person name="Thoen E."/>
            <person name="Andreopoulos B."/>
            <person name="Lu D."/>
            <person name="Skrede I."/>
            <person name="Drula E."/>
            <person name="Henrissat B."/>
            <person name="Morin E."/>
            <person name="Kohler A."/>
            <person name="Barry K."/>
            <person name="LaButti K."/>
            <person name="Morin E."/>
            <person name="Salamov A."/>
            <person name="Lipzen A."/>
            <person name="Mereny Z."/>
            <person name="Hegedus B."/>
            <person name="Baldrian P."/>
            <person name="Stursova M."/>
            <person name="Weitz H."/>
            <person name="Taylor A."/>
            <person name="Grigoriev I.V."/>
            <person name="Nagy L.G."/>
            <person name="Martin F."/>
            <person name="Kauserud H."/>
        </authorList>
    </citation>
    <scope>NUCLEOTIDE SEQUENCE</scope>
    <source>
        <strain evidence="1">9144</strain>
    </source>
</reference>
<feature type="non-terminal residue" evidence="1">
    <location>
        <position position="138"/>
    </location>
</feature>
<sequence length="138" mass="15931">LHNATKDLLGGVYSGLLSADLTPGLSLVFFASTPFSYDATFRRSWIQLRMNAPGVYLKALDMYFYVDLTPMDPAEWHLIRIVYNRRIFQCGYTCLSFFPVRLLITADGNGTLKRFKRPEEEENWAGRERKGLIRDLDE</sequence>
<dbReference type="GO" id="GO:0005507">
    <property type="term" value="F:copper ion binding"/>
    <property type="evidence" value="ECO:0007669"/>
    <property type="project" value="InterPro"/>
</dbReference>
<dbReference type="SUPFAM" id="SSF54416">
    <property type="entry name" value="Amine oxidase N-terminal region"/>
    <property type="match status" value="1"/>
</dbReference>
<dbReference type="GO" id="GO:0009308">
    <property type="term" value="P:amine metabolic process"/>
    <property type="evidence" value="ECO:0007669"/>
    <property type="project" value="InterPro"/>
</dbReference>
<organism evidence="1 2">
    <name type="scientific">Mycena pura</name>
    <dbReference type="NCBI Taxonomy" id="153505"/>
    <lineage>
        <taxon>Eukaryota</taxon>
        <taxon>Fungi</taxon>
        <taxon>Dikarya</taxon>
        <taxon>Basidiomycota</taxon>
        <taxon>Agaricomycotina</taxon>
        <taxon>Agaricomycetes</taxon>
        <taxon>Agaricomycetidae</taxon>
        <taxon>Agaricales</taxon>
        <taxon>Marasmiineae</taxon>
        <taxon>Mycenaceae</taxon>
        <taxon>Mycena</taxon>
    </lineage>
</organism>
<protein>
    <submittedName>
        <fullName evidence="1">Uncharacterized protein</fullName>
    </submittedName>
</protein>
<evidence type="ECO:0000313" key="2">
    <source>
        <dbReference type="Proteomes" id="UP001219525"/>
    </source>
</evidence>
<dbReference type="EMBL" id="JARJCW010000081">
    <property type="protein sequence ID" value="KAJ7196791.1"/>
    <property type="molecule type" value="Genomic_DNA"/>
</dbReference>
<dbReference type="GO" id="GO:0048038">
    <property type="term" value="F:quinone binding"/>
    <property type="evidence" value="ECO:0007669"/>
    <property type="project" value="InterPro"/>
</dbReference>
<keyword evidence="2" id="KW-1185">Reference proteome</keyword>
<dbReference type="Proteomes" id="UP001219525">
    <property type="component" value="Unassembled WGS sequence"/>
</dbReference>
<comment type="caution">
    <text evidence="1">The sequence shown here is derived from an EMBL/GenBank/DDBJ whole genome shotgun (WGS) entry which is preliminary data.</text>
</comment>
<dbReference type="Gene3D" id="3.10.450.40">
    <property type="match status" value="1"/>
</dbReference>